<evidence type="ECO:0000256" key="2">
    <source>
        <dbReference type="SAM" id="MobiDB-lite"/>
    </source>
</evidence>
<dbReference type="PROSITE" id="PS00322">
    <property type="entry name" value="HISTONE_H3_1"/>
    <property type="match status" value="1"/>
</dbReference>
<feature type="region of interest" description="Disordered" evidence="2">
    <location>
        <begin position="1"/>
        <end position="77"/>
    </location>
</feature>
<dbReference type="Proteomes" id="UP000265080">
    <property type="component" value="Chromosome 3"/>
</dbReference>
<evidence type="ECO:0000313" key="4">
    <source>
        <dbReference type="Proteomes" id="UP000265080"/>
    </source>
</evidence>
<name>A0A3P8TM68_AMPPE</name>
<dbReference type="PRINTS" id="PR00622">
    <property type="entry name" value="HISTONEH3"/>
</dbReference>
<dbReference type="InterPro" id="IPR000164">
    <property type="entry name" value="Histone_H3/CENP-A"/>
</dbReference>
<dbReference type="GO" id="GO:0003677">
    <property type="term" value="F:DNA binding"/>
    <property type="evidence" value="ECO:0007669"/>
    <property type="project" value="InterPro"/>
</dbReference>
<dbReference type="PANTHER" id="PTHR11426">
    <property type="entry name" value="HISTONE H3"/>
    <property type="match status" value="1"/>
</dbReference>
<evidence type="ECO:0008006" key="5">
    <source>
        <dbReference type="Google" id="ProtNLM"/>
    </source>
</evidence>
<dbReference type="SUPFAM" id="SSF47113">
    <property type="entry name" value="Histone-fold"/>
    <property type="match status" value="1"/>
</dbReference>
<protein>
    <recommendedName>
        <fullName evidence="5">Histone H2A/H2B/H3 domain-containing protein</fullName>
    </recommendedName>
</protein>
<reference evidence="3" key="3">
    <citation type="submission" date="2025-09" db="UniProtKB">
        <authorList>
            <consortium name="Ensembl"/>
        </authorList>
    </citation>
    <scope>IDENTIFICATION</scope>
</reference>
<organism evidence="3 4">
    <name type="scientific">Amphiprion percula</name>
    <name type="common">Orange clownfish</name>
    <name type="synonym">Lutjanus percula</name>
    <dbReference type="NCBI Taxonomy" id="161767"/>
    <lineage>
        <taxon>Eukaryota</taxon>
        <taxon>Metazoa</taxon>
        <taxon>Chordata</taxon>
        <taxon>Craniata</taxon>
        <taxon>Vertebrata</taxon>
        <taxon>Euteleostomi</taxon>
        <taxon>Actinopterygii</taxon>
        <taxon>Neopterygii</taxon>
        <taxon>Teleostei</taxon>
        <taxon>Neoteleostei</taxon>
        <taxon>Acanthomorphata</taxon>
        <taxon>Ovalentaria</taxon>
        <taxon>Pomacentridae</taxon>
        <taxon>Amphiprion</taxon>
    </lineage>
</organism>
<reference evidence="3" key="2">
    <citation type="submission" date="2025-08" db="UniProtKB">
        <authorList>
            <consortium name="Ensembl"/>
        </authorList>
    </citation>
    <scope>IDENTIFICATION</scope>
</reference>
<dbReference type="Gene3D" id="1.10.20.10">
    <property type="entry name" value="Histone, subunit A"/>
    <property type="match status" value="1"/>
</dbReference>
<reference evidence="3 4" key="1">
    <citation type="submission" date="2018-03" db="EMBL/GenBank/DDBJ databases">
        <title>Finding Nemo's genes: A chromosome-scale reference assembly of the genome of the orange clownfish Amphiprion percula.</title>
        <authorList>
            <person name="Lehmann R."/>
        </authorList>
    </citation>
    <scope>NUCLEOTIDE SEQUENCE</scope>
</reference>
<sequence>MARTKQTARKSTGGKAPRKQLATKAARKSAPATGGVKKPHRYRPALPSTTSGEVRDREDSSDGKFDSSQRDASFGSQTGPHFLLFVASYFA</sequence>
<dbReference type="AlphaFoldDB" id="A0A3P8TM68"/>
<dbReference type="InterPro" id="IPR009072">
    <property type="entry name" value="Histone-fold"/>
</dbReference>
<dbReference type="GO" id="GO:0030527">
    <property type="term" value="F:structural constituent of chromatin"/>
    <property type="evidence" value="ECO:0007669"/>
    <property type="project" value="InterPro"/>
</dbReference>
<dbReference type="STRING" id="161767.ENSAPEP00000027150"/>
<dbReference type="GO" id="GO:0000786">
    <property type="term" value="C:nucleosome"/>
    <property type="evidence" value="ECO:0007669"/>
    <property type="project" value="InterPro"/>
</dbReference>
<comment type="similarity">
    <text evidence="1">Belongs to the histone H3 family.</text>
</comment>
<proteinExistence type="inferred from homology"/>
<evidence type="ECO:0000313" key="3">
    <source>
        <dbReference type="Ensembl" id="ENSAPEP00000027150.1"/>
    </source>
</evidence>
<feature type="compositionally biased region" description="Basic and acidic residues" evidence="2">
    <location>
        <begin position="53"/>
        <end position="69"/>
    </location>
</feature>
<accession>A0A3P8TM68</accession>
<dbReference type="GO" id="GO:0046982">
    <property type="term" value="F:protein heterodimerization activity"/>
    <property type="evidence" value="ECO:0007669"/>
    <property type="project" value="InterPro"/>
</dbReference>
<dbReference type="Ensembl" id="ENSAPET00000027873.1">
    <property type="protein sequence ID" value="ENSAPEP00000027150.1"/>
    <property type="gene ID" value="ENSAPEG00000019298.1"/>
</dbReference>
<dbReference type="FunFam" id="1.10.20.10:FF:000078">
    <property type="entry name" value="Histone H3"/>
    <property type="match status" value="1"/>
</dbReference>
<dbReference type="GeneTree" id="ENSGT01150000286903"/>
<keyword evidence="4" id="KW-1185">Reference proteome</keyword>
<evidence type="ECO:0000256" key="1">
    <source>
        <dbReference type="ARBA" id="ARBA00010343"/>
    </source>
</evidence>